<feature type="region of interest" description="Disordered" evidence="1">
    <location>
        <begin position="56"/>
        <end position="85"/>
    </location>
</feature>
<sequence length="122" mass="14107">MYSIYFDILKHRYLENNTNVQVEKIKLELDCLISIRALQAVGRLQDRRTCRQQVRNVGEEEGNCQKGQTGRGGFTEKSSRQSPQIHESLCKRYRGFTPQWPESNQKSGWTEPCEGGEATFVH</sequence>
<protein>
    <submittedName>
        <fullName evidence="2">Uncharacterized protein</fullName>
    </submittedName>
</protein>
<organism evidence="2">
    <name type="scientific">Lepeophtheirus salmonis</name>
    <name type="common">Salmon louse</name>
    <name type="synonym">Caligus salmonis</name>
    <dbReference type="NCBI Taxonomy" id="72036"/>
    <lineage>
        <taxon>Eukaryota</taxon>
        <taxon>Metazoa</taxon>
        <taxon>Ecdysozoa</taxon>
        <taxon>Arthropoda</taxon>
        <taxon>Crustacea</taxon>
        <taxon>Multicrustacea</taxon>
        <taxon>Hexanauplia</taxon>
        <taxon>Copepoda</taxon>
        <taxon>Siphonostomatoida</taxon>
        <taxon>Caligidae</taxon>
        <taxon>Lepeophtheirus</taxon>
    </lineage>
</organism>
<evidence type="ECO:0000313" key="2">
    <source>
        <dbReference type="EMBL" id="CDW22842.1"/>
    </source>
</evidence>
<reference evidence="2" key="1">
    <citation type="submission" date="2014-05" db="EMBL/GenBank/DDBJ databases">
        <authorList>
            <person name="Chronopoulou M."/>
        </authorList>
    </citation>
    <scope>NUCLEOTIDE SEQUENCE</scope>
    <source>
        <tissue evidence="2">Whole organism</tissue>
    </source>
</reference>
<feature type="region of interest" description="Disordered" evidence="1">
    <location>
        <begin position="101"/>
        <end position="122"/>
    </location>
</feature>
<dbReference type="AlphaFoldDB" id="A0A0K2TBB4"/>
<evidence type="ECO:0000256" key="1">
    <source>
        <dbReference type="SAM" id="MobiDB-lite"/>
    </source>
</evidence>
<accession>A0A0K2TBB4</accession>
<name>A0A0K2TBB4_LEPSM</name>
<proteinExistence type="predicted"/>
<dbReference type="EMBL" id="HACA01005481">
    <property type="protein sequence ID" value="CDW22842.1"/>
    <property type="molecule type" value="Transcribed_RNA"/>
</dbReference>